<dbReference type="Pfam" id="PF18326">
    <property type="entry name" value="RFX5_N"/>
    <property type="match status" value="1"/>
</dbReference>
<evidence type="ECO:0000313" key="4">
    <source>
        <dbReference type="Proteomes" id="UP000515146"/>
    </source>
</evidence>
<keyword evidence="5" id="KW-0418">Kinase</keyword>
<dbReference type="GO" id="GO:0000981">
    <property type="term" value="F:DNA-binding transcription factor activity, RNA polymerase II-specific"/>
    <property type="evidence" value="ECO:0007669"/>
    <property type="project" value="TreeGrafter"/>
</dbReference>
<dbReference type="Proteomes" id="UP000515146">
    <property type="component" value="Unplaced"/>
</dbReference>
<keyword evidence="1" id="KW-0238">DNA-binding</keyword>
<feature type="compositionally biased region" description="Low complexity" evidence="2">
    <location>
        <begin position="9"/>
        <end position="40"/>
    </location>
</feature>
<gene>
    <name evidence="5" type="primary">LOC113799402</name>
</gene>
<feature type="compositionally biased region" description="Low complexity" evidence="2">
    <location>
        <begin position="1067"/>
        <end position="1084"/>
    </location>
</feature>
<dbReference type="OMA" id="VKEEMCV"/>
<feature type="compositionally biased region" description="Basic and acidic residues" evidence="2">
    <location>
        <begin position="202"/>
        <end position="213"/>
    </location>
</feature>
<dbReference type="InterPro" id="IPR036390">
    <property type="entry name" value="WH_DNA-bd_sf"/>
</dbReference>
<dbReference type="InterPro" id="IPR003150">
    <property type="entry name" value="DNA-bd_RFX"/>
</dbReference>
<feature type="domain" description="RFX-type winged-helix" evidence="3">
    <location>
        <begin position="329"/>
        <end position="404"/>
    </location>
</feature>
<dbReference type="Gene3D" id="1.10.10.10">
    <property type="entry name" value="Winged helix-like DNA-binding domain superfamily/Winged helix DNA-binding domain"/>
    <property type="match status" value="1"/>
</dbReference>
<dbReference type="PANTHER" id="PTHR12619">
    <property type="entry name" value="RFX TRANSCRIPTION FACTOR FAMILY"/>
    <property type="match status" value="1"/>
</dbReference>
<dbReference type="GO" id="GO:0000978">
    <property type="term" value="F:RNA polymerase II cis-regulatory region sequence-specific DNA binding"/>
    <property type="evidence" value="ECO:0007669"/>
    <property type="project" value="TreeGrafter"/>
</dbReference>
<feature type="region of interest" description="Disordered" evidence="2">
    <location>
        <begin position="165"/>
        <end position="242"/>
    </location>
</feature>
<evidence type="ECO:0000256" key="1">
    <source>
        <dbReference type="ARBA" id="ARBA00023125"/>
    </source>
</evidence>
<dbReference type="Pfam" id="PF02257">
    <property type="entry name" value="RFX_DNA_binding"/>
    <property type="match status" value="1"/>
</dbReference>
<dbReference type="OrthoDB" id="10069709at2759"/>
<proteinExistence type="predicted"/>
<name>A0A6P6YLY7_DERPT</name>
<feature type="region of interest" description="Disordered" evidence="2">
    <location>
        <begin position="751"/>
        <end position="776"/>
    </location>
</feature>
<feature type="region of interest" description="Disordered" evidence="2">
    <location>
        <begin position="292"/>
        <end position="317"/>
    </location>
</feature>
<dbReference type="SUPFAM" id="SSF46785">
    <property type="entry name" value="Winged helix' DNA-binding domain"/>
    <property type="match status" value="1"/>
</dbReference>
<dbReference type="Gene3D" id="6.10.140.1290">
    <property type="match status" value="1"/>
</dbReference>
<dbReference type="KEGG" id="dpte:113799402"/>
<dbReference type="InParanoid" id="A0A6P6YLY7"/>
<feature type="compositionally biased region" description="Polar residues" evidence="2">
    <location>
        <begin position="994"/>
        <end position="1038"/>
    </location>
</feature>
<evidence type="ECO:0000313" key="5">
    <source>
        <dbReference type="RefSeq" id="XP_027205821.1"/>
    </source>
</evidence>
<feature type="region of interest" description="Disordered" evidence="2">
    <location>
        <begin position="994"/>
        <end position="1084"/>
    </location>
</feature>
<dbReference type="FunFam" id="1.10.10.10:FF:000422">
    <property type="entry name" value="DNA-binding protein RFX7"/>
    <property type="match status" value="1"/>
</dbReference>
<feature type="compositionally biased region" description="Low complexity" evidence="2">
    <location>
        <begin position="1039"/>
        <end position="1052"/>
    </location>
</feature>
<sequence>MMTTLIFDTTSKSTSSLSSSSSSSTSSYNNQNNNDGNDNNVILMKPFMKQQTSSSTTTTTMVPMLSLTSQSSSSILMQQQQHRHQQQQLHPLQTSPQTATATVSSKHHLHLLVASSQQQQNYIHLPNTQNLLRIKLDNQSKTQQQQNLPMSSTIQVVGGHHNLAITTPTTSTNSIQTSSVNNSNRLNVVKEEEEDGEDNDKDNDLEMKKKMLTDGDNNNSKPIRKDDDQSNRISNGKLKSTTGTPIINNSFKEYISEATKNKIADIIADIGKFNDIEKLYLYLQLPDGGNHHPNSVNDVGDETPSSNGKKKTLNNSPFGKKADSEVIQTYAWIQSHLEEDISVSIPKHEVYEEYRAYCEANHFEKLCVADFGKAMKHIFPQVKPRRLGQRGNSKYCYSGLRKKIIVTAPELPILEISNDSRNGNGECHESSINSVRKNNVMVNDVVWNIILEWVEKTFNRKFKTSIDFARYLIETQNIKSDLDTVLSSNGNCFPSSNSTITEPKSINDSTETSTNKLTNGQKISLSPIGLKIKSIMNDKKKYSSETLSTQQQIITNSNINAINSSKISTNNTASTITANTTGTIIHSTINGNSFTTLQSPKNNAVETKVVPANIPKMVPVCNAKTVKILLSPHPQNQQQQQPLPISTLQTVPSHTCFMIDQQQQQQLINASNSIESFKYKPIQSKSVNFDSMSRFRPMTSNVPSTIAFIHNEQLNSTKNEMPTTTTVALFNCNAVNVNNDNKVNDSIFKSEPYEDNNNNNNNITSHSKLTDKNHKRQIDNVEKEITVMFASKKRHVETKTTNSDNMEPKLSTITATDICDLKVNELETEALNEYLNNISSDPVIDNIQLQQQSQNKQPNQNIKNVNSENIVHIRRLLENHLAKVVPENQSASHYYSNNNNNNNQTLQNNNRNLLQNLLTNSANIDPEYMPKHQSSNLVNNSQQQLCSPNSRRNAFIFQPISPRNTPTIPENSTLEMNIFSNNNVGTNITSIPATSQHKHIQTGSVSISAGPSQPSSEANSPFVSPRNTPVSLPRSRNNSGQSAYSAYGAASQRQTPASLQNFDSGVSSISSSPFISPQSTPIPTTSLQRINQNQCNNLRNVSAQAVRVRHSSGPGGPITNRTQLASLMNYNRSNSLSPMVISDNCFGQQSLVNNSNNLPSSSSSFNFSDNTSSKLLSDDLNQPFVGHNFSSVVTQTDPTFSINQNKNHPNNHHSLSSDLFINSSFHHPQQQSTNSSRQRHFSNPYGGVSTFSSSSTVNKNNNNDDFLTNSSLSMPTTDDFLSKSLFNRSQSVPLHPNMFDASNTFDSIITDGSADECFKSTNEFIPNIQLPQQNQPSNSLMMTNNHMSKSYPATPICTDMNFKFSNNNQLANNNLVQINDDILQSTLDDLLSNNDQDVIQSGQDLIVSSVQPGVGGGSLPTNGNSIDDCSSPSLMNKETNGIINNNGGNVHGVNSGGDCGTSGVFNDDLLIDDTEQFQTLDAFHDCDNDFTNIDLVDQNVVATYGGDNDFTV</sequence>
<feature type="region of interest" description="Disordered" evidence="2">
    <location>
        <begin position="1"/>
        <end position="41"/>
    </location>
</feature>
<dbReference type="InterPro" id="IPR036388">
    <property type="entry name" value="WH-like_DNA-bd_sf"/>
</dbReference>
<feature type="compositionally biased region" description="Acidic residues" evidence="2">
    <location>
        <begin position="191"/>
        <end position="201"/>
    </location>
</feature>
<keyword evidence="5" id="KW-0808">Transferase</keyword>
<accession>A0A6P6YLY7</accession>
<feature type="compositionally biased region" description="Polar residues" evidence="2">
    <location>
        <begin position="1226"/>
        <end position="1236"/>
    </location>
</feature>
<feature type="compositionally biased region" description="Polar residues" evidence="2">
    <location>
        <begin position="1053"/>
        <end position="1066"/>
    </location>
</feature>
<dbReference type="PROSITE" id="PS51526">
    <property type="entry name" value="RFX_DBD"/>
    <property type="match status" value="1"/>
</dbReference>
<keyword evidence="4" id="KW-1185">Reference proteome</keyword>
<feature type="compositionally biased region" description="Polar residues" evidence="2">
    <location>
        <begin position="231"/>
        <end position="242"/>
    </location>
</feature>
<feature type="region of interest" description="Disordered" evidence="2">
    <location>
        <begin position="1226"/>
        <end position="1256"/>
    </location>
</feature>
<evidence type="ECO:0000256" key="2">
    <source>
        <dbReference type="SAM" id="MobiDB-lite"/>
    </source>
</evidence>
<dbReference type="GO" id="GO:0016301">
    <property type="term" value="F:kinase activity"/>
    <property type="evidence" value="ECO:0007669"/>
    <property type="project" value="UniProtKB-KW"/>
</dbReference>
<reference evidence="5" key="1">
    <citation type="submission" date="2025-08" db="UniProtKB">
        <authorList>
            <consortium name="RefSeq"/>
        </authorList>
    </citation>
    <scope>IDENTIFICATION</scope>
    <source>
        <strain evidence="5">Airmid</strain>
    </source>
</reference>
<dbReference type="PANTHER" id="PTHR12619:SF21">
    <property type="entry name" value="RFX-TYPE WINGED-HELIX DOMAIN-CONTAINING PROTEIN"/>
    <property type="match status" value="1"/>
</dbReference>
<feature type="compositionally biased region" description="Low complexity" evidence="2">
    <location>
        <begin position="166"/>
        <end position="187"/>
    </location>
</feature>
<evidence type="ECO:0000259" key="3">
    <source>
        <dbReference type="PROSITE" id="PS51526"/>
    </source>
</evidence>
<protein>
    <submittedName>
        <fullName evidence="5">Probable serine/threonine-protein kinase DDB_G0282963 isoform X1</fullName>
    </submittedName>
</protein>
<dbReference type="RefSeq" id="XP_027205821.1">
    <property type="nucleotide sequence ID" value="XM_027350020.1"/>
</dbReference>
<organism evidence="4 5">
    <name type="scientific">Dermatophagoides pteronyssinus</name>
    <name type="common">European house dust mite</name>
    <dbReference type="NCBI Taxonomy" id="6956"/>
    <lineage>
        <taxon>Eukaryota</taxon>
        <taxon>Metazoa</taxon>
        <taxon>Ecdysozoa</taxon>
        <taxon>Arthropoda</taxon>
        <taxon>Chelicerata</taxon>
        <taxon>Arachnida</taxon>
        <taxon>Acari</taxon>
        <taxon>Acariformes</taxon>
        <taxon>Sarcoptiformes</taxon>
        <taxon>Astigmata</taxon>
        <taxon>Psoroptidia</taxon>
        <taxon>Analgoidea</taxon>
        <taxon>Pyroglyphidae</taxon>
        <taxon>Dermatophagoidinae</taxon>
        <taxon>Dermatophagoides</taxon>
    </lineage>
</organism>
<dbReference type="InterPro" id="IPR039779">
    <property type="entry name" value="RFX-like"/>
</dbReference>